<proteinExistence type="predicted"/>
<name>A0ABT0CW98_9HYPH</name>
<organism evidence="2 3">
    <name type="scientific">Peteryoungia algae</name>
    <dbReference type="NCBI Taxonomy" id="2919917"/>
    <lineage>
        <taxon>Bacteria</taxon>
        <taxon>Pseudomonadati</taxon>
        <taxon>Pseudomonadota</taxon>
        <taxon>Alphaproteobacteria</taxon>
        <taxon>Hyphomicrobiales</taxon>
        <taxon>Rhizobiaceae</taxon>
        <taxon>Peteryoungia</taxon>
    </lineage>
</organism>
<gene>
    <name evidence="2" type="ORF">MKJ03_03810</name>
</gene>
<dbReference type="RefSeq" id="WP_245134850.1">
    <property type="nucleotide sequence ID" value="NZ_CP128477.1"/>
</dbReference>
<dbReference type="EMBL" id="JALAYX010000001">
    <property type="protein sequence ID" value="MCJ8237439.1"/>
    <property type="molecule type" value="Genomic_DNA"/>
</dbReference>
<accession>A0ABT0CW98</accession>
<keyword evidence="1" id="KW-0472">Membrane</keyword>
<feature type="transmembrane region" description="Helical" evidence="1">
    <location>
        <begin position="45"/>
        <end position="68"/>
    </location>
</feature>
<keyword evidence="1" id="KW-1133">Transmembrane helix</keyword>
<reference evidence="2 3" key="1">
    <citation type="submission" date="2022-03" db="EMBL/GenBank/DDBJ databases">
        <title>Rhizobium SSM4.3 sp. nov., isolated from Sediment (Gouqi Island).</title>
        <authorList>
            <person name="Chen G."/>
        </authorList>
    </citation>
    <scope>NUCLEOTIDE SEQUENCE [LARGE SCALE GENOMIC DNA]</scope>
    <source>
        <strain evidence="2 3">SSM4.3</strain>
        <plasmid evidence="2">unnamed</plasmid>
    </source>
</reference>
<protein>
    <submittedName>
        <fullName evidence="2">Uncharacterized protein</fullName>
    </submittedName>
</protein>
<comment type="caution">
    <text evidence="2">The sequence shown here is derived from an EMBL/GenBank/DDBJ whole genome shotgun (WGS) entry which is preliminary data.</text>
</comment>
<evidence type="ECO:0000313" key="2">
    <source>
        <dbReference type="EMBL" id="MCJ8237439.1"/>
    </source>
</evidence>
<feature type="transmembrane region" description="Helical" evidence="1">
    <location>
        <begin position="88"/>
        <end position="109"/>
    </location>
</feature>
<geneLocation type="plasmid" evidence="2">
    <name>unnamed</name>
</geneLocation>
<keyword evidence="2" id="KW-0614">Plasmid</keyword>
<dbReference type="Proteomes" id="UP001522662">
    <property type="component" value="Unassembled WGS sequence"/>
</dbReference>
<keyword evidence="3" id="KW-1185">Reference proteome</keyword>
<evidence type="ECO:0000313" key="3">
    <source>
        <dbReference type="Proteomes" id="UP001522662"/>
    </source>
</evidence>
<feature type="transmembrane region" description="Helical" evidence="1">
    <location>
        <begin position="6"/>
        <end position="25"/>
    </location>
</feature>
<keyword evidence="1" id="KW-0812">Transmembrane</keyword>
<evidence type="ECO:0000256" key="1">
    <source>
        <dbReference type="SAM" id="Phobius"/>
    </source>
</evidence>
<sequence length="110" mass="12077">MRVSPFIQILTGFIIWSAAFLLLYATQATGCHLGWHELDIGPVSVLRLLLTTIFVLVLALLGGLFWSARQVKDRSADTSETLTQIATTVHIAAIVSTLITFSGLFWLTLC</sequence>